<dbReference type="Pfam" id="PF17954">
    <property type="entry name" value="Pirin_C_2"/>
    <property type="match status" value="1"/>
</dbReference>
<evidence type="ECO:0000259" key="1">
    <source>
        <dbReference type="Pfam" id="PF17954"/>
    </source>
</evidence>
<dbReference type="Gene3D" id="2.60.120.10">
    <property type="entry name" value="Jelly Rolls"/>
    <property type="match status" value="1"/>
</dbReference>
<dbReference type="InterPro" id="IPR014710">
    <property type="entry name" value="RmlC-like_jellyroll"/>
</dbReference>
<comment type="caution">
    <text evidence="2">The sequence shown here is derived from an EMBL/GenBank/DDBJ whole genome shotgun (WGS) entry which is preliminary data.</text>
</comment>
<feature type="domain" description="Quercetin 2,3-dioxygenase C-terminal cupin" evidence="1">
    <location>
        <begin position="162"/>
        <end position="228"/>
    </location>
</feature>
<gene>
    <name evidence="2" type="ORF">IDJ77_14700</name>
</gene>
<evidence type="ECO:0000313" key="3">
    <source>
        <dbReference type="Proteomes" id="UP000606600"/>
    </source>
</evidence>
<organism evidence="2 3">
    <name type="scientific">Mucilaginibacter pankratovii</name>
    <dbReference type="NCBI Taxonomy" id="2772110"/>
    <lineage>
        <taxon>Bacteria</taxon>
        <taxon>Pseudomonadati</taxon>
        <taxon>Bacteroidota</taxon>
        <taxon>Sphingobacteriia</taxon>
        <taxon>Sphingobacteriales</taxon>
        <taxon>Sphingobacteriaceae</taxon>
        <taxon>Mucilaginibacter</taxon>
    </lineage>
</organism>
<dbReference type="Proteomes" id="UP000606600">
    <property type="component" value="Unassembled WGS sequence"/>
</dbReference>
<dbReference type="RefSeq" id="WP_191189730.1">
    <property type="nucleotide sequence ID" value="NZ_JACWMY010000007.1"/>
</dbReference>
<evidence type="ECO:0000313" key="2">
    <source>
        <dbReference type="EMBL" id="MBD1365068.1"/>
    </source>
</evidence>
<reference evidence="2 3" key="1">
    <citation type="submission" date="2020-09" db="EMBL/GenBank/DDBJ databases">
        <title>Novel species of Mucilaginibacter isolated from a glacier on the Tibetan Plateau.</title>
        <authorList>
            <person name="Liu Q."/>
            <person name="Xin Y.-H."/>
        </authorList>
    </citation>
    <scope>NUCLEOTIDE SEQUENCE [LARGE SCALE GENOMIC DNA]</scope>
    <source>
        <strain evidence="2 3">ZT4R22</strain>
    </source>
</reference>
<name>A0ABR7WRX8_9SPHI</name>
<sequence length="230" mass="25372">MSIALSPGKIFLADQRGLAEDATQQCYSTFNFGDFNNGDKEPFGNLYTLNDEVLSAGSVSKQQALHNNYLLLMPITGSVTYTDNSRWLELEPGEAVMVPLIAGSEFKISNPYPANWINYLRIEIRCDGLFAGTAARFTFDLEERPNQLVPVIDSPALPFKAHIGRFAGREEAVYQLAEASGKIFSFVIAGAFELQNRLLHQHDGLALWDAGTIEAEALSNNAILLLLELK</sequence>
<dbReference type="EMBL" id="JACWMY010000007">
    <property type="protein sequence ID" value="MBD1365068.1"/>
    <property type="molecule type" value="Genomic_DNA"/>
</dbReference>
<proteinExistence type="predicted"/>
<protein>
    <recommendedName>
        <fullName evidence="1">Quercetin 2,3-dioxygenase C-terminal cupin domain-containing protein</fullName>
    </recommendedName>
</protein>
<keyword evidence="3" id="KW-1185">Reference proteome</keyword>
<accession>A0ABR7WRX8</accession>
<dbReference type="InterPro" id="IPR041602">
    <property type="entry name" value="Quercetinase_C"/>
</dbReference>